<dbReference type="Pfam" id="PF00756">
    <property type="entry name" value="Esterase"/>
    <property type="match status" value="1"/>
</dbReference>
<proteinExistence type="predicted"/>
<sequence length="268" mass="30765">MIVRKVALILLFFLSFKTCAYEIKRMEINSNNIDKKSYATIVLPDSYSKSNQRYSTIYLLHGWSGNDKDWTENSDVSVLADNYQVIIVMPDGNYDGWYINSPILSKSDYEKYIGNDVVSFMDKNFKTIPFKYGRAITGLSMGGFGALNIALNYPQKFGAVGSMSGGVDPRDYPKNWGLEKVFGDPITNSKFWDDKAIINNAYQFINMGVYIFIDCGVGDFFIEPNRRLHQRLLELRINHTYLESPGGHSWGYWDNAVKYQLLFMKNSR</sequence>
<dbReference type="InterPro" id="IPR029058">
    <property type="entry name" value="AB_hydrolase_fold"/>
</dbReference>
<comment type="caution">
    <text evidence="1">The sequence shown here is derived from an EMBL/GenBank/DDBJ whole genome shotgun (WGS) entry which is preliminary data.</text>
</comment>
<dbReference type="SUPFAM" id="SSF53474">
    <property type="entry name" value="alpha/beta-Hydrolases"/>
    <property type="match status" value="1"/>
</dbReference>
<evidence type="ECO:0000313" key="1">
    <source>
        <dbReference type="EMBL" id="SXF96385.1"/>
    </source>
</evidence>
<dbReference type="AlphaFoldDB" id="A0ABD7P7L4"/>
<dbReference type="EMBL" id="UKAS01000011">
    <property type="protein sequence ID" value="SXF96385.1"/>
    <property type="molecule type" value="Genomic_DNA"/>
</dbReference>
<dbReference type="EC" id="3.2.1.8" evidence="1"/>
<dbReference type="PANTHER" id="PTHR48098">
    <property type="entry name" value="ENTEROCHELIN ESTERASE-RELATED"/>
    <property type="match status" value="1"/>
</dbReference>
<evidence type="ECO:0000313" key="2">
    <source>
        <dbReference type="Proteomes" id="UP000258928"/>
    </source>
</evidence>
<dbReference type="Gene3D" id="3.40.50.1820">
    <property type="entry name" value="alpha/beta hydrolase"/>
    <property type="match status" value="1"/>
</dbReference>
<gene>
    <name evidence="1" type="primary">xynZ</name>
    <name evidence="1" type="ORF">SAMEA3729809_03472</name>
</gene>
<dbReference type="PANTHER" id="PTHR48098:SF1">
    <property type="entry name" value="DIACYLGLYCEROL ACYLTRANSFERASE_MYCOLYLTRANSFERASE AG85A"/>
    <property type="match status" value="1"/>
</dbReference>
<keyword evidence="1" id="KW-0378">Hydrolase</keyword>
<dbReference type="GO" id="GO:0031176">
    <property type="term" value="F:endo-1,4-beta-xylanase activity"/>
    <property type="evidence" value="ECO:0007669"/>
    <property type="project" value="UniProtKB-EC"/>
</dbReference>
<dbReference type="InterPro" id="IPR050583">
    <property type="entry name" value="Mycobacterial_A85_antigen"/>
</dbReference>
<reference evidence="1 2" key="1">
    <citation type="submission" date="2018-08" db="EMBL/GenBank/DDBJ databases">
        <authorList>
            <consortium name="Pathogen Informatics"/>
        </authorList>
    </citation>
    <scope>NUCLEOTIDE SEQUENCE [LARGE SCALE GENOMIC DNA]</scope>
    <source>
        <strain evidence="1 2">EuSCAPE_TR218</strain>
    </source>
</reference>
<name>A0ABD7P7L4_KLEVA</name>
<dbReference type="InterPro" id="IPR000801">
    <property type="entry name" value="Esterase-like"/>
</dbReference>
<organism evidence="1 2">
    <name type="scientific">Klebsiella variicola</name>
    <dbReference type="NCBI Taxonomy" id="244366"/>
    <lineage>
        <taxon>Bacteria</taxon>
        <taxon>Pseudomonadati</taxon>
        <taxon>Pseudomonadota</taxon>
        <taxon>Gammaproteobacteria</taxon>
        <taxon>Enterobacterales</taxon>
        <taxon>Enterobacteriaceae</taxon>
        <taxon>Klebsiella/Raoultella group</taxon>
        <taxon>Klebsiella</taxon>
        <taxon>Klebsiella pneumoniae complex</taxon>
    </lineage>
</organism>
<protein>
    <submittedName>
        <fullName evidence="1">S-formylglutathione hydrolase</fullName>
        <ecNumber evidence="1">3.2.1.8</ecNumber>
    </submittedName>
</protein>
<dbReference type="Proteomes" id="UP000258928">
    <property type="component" value="Unassembled WGS sequence"/>
</dbReference>
<keyword evidence="1" id="KW-0326">Glycosidase</keyword>
<accession>A0ABD7P7L4</accession>